<gene>
    <name evidence="3" type="ORF">ACFYXI_22500</name>
</gene>
<dbReference type="EMBL" id="JBIASD010000015">
    <property type="protein sequence ID" value="MFF3668361.1"/>
    <property type="molecule type" value="Genomic_DNA"/>
</dbReference>
<evidence type="ECO:0000256" key="2">
    <source>
        <dbReference type="SAM" id="Phobius"/>
    </source>
</evidence>
<feature type="transmembrane region" description="Helical" evidence="2">
    <location>
        <begin position="148"/>
        <end position="171"/>
    </location>
</feature>
<organism evidence="3 4">
    <name type="scientific">Microtetraspora malaysiensis</name>
    <dbReference type="NCBI Taxonomy" id="161358"/>
    <lineage>
        <taxon>Bacteria</taxon>
        <taxon>Bacillati</taxon>
        <taxon>Actinomycetota</taxon>
        <taxon>Actinomycetes</taxon>
        <taxon>Streptosporangiales</taxon>
        <taxon>Streptosporangiaceae</taxon>
        <taxon>Microtetraspora</taxon>
    </lineage>
</organism>
<accession>A0ABW6STU9</accession>
<proteinExistence type="predicted"/>
<sequence>MSSRADASPHVPATSALPIVPPPPRWAVWAAHTVPLLVLPSGLWRVALVTGLPIGYADHLPAGGPHIGPGEIAYILSLSLISELAAFMTLGLVRPWGEVAPRWIPFVGGRRVRPAAAVTAACVGAALIAMICAWALRGDTTISTVLSSTGVAVLIVCYAPLLGWSPLLLAVTFSYWRRHRRATLDTPAATGSASRSAAGGPAAPAATRAGSGR</sequence>
<evidence type="ECO:0000313" key="3">
    <source>
        <dbReference type="EMBL" id="MFF3668361.1"/>
    </source>
</evidence>
<keyword evidence="2" id="KW-0472">Membrane</keyword>
<comment type="caution">
    <text evidence="3">The sequence shown here is derived from an EMBL/GenBank/DDBJ whole genome shotgun (WGS) entry which is preliminary data.</text>
</comment>
<feature type="transmembrane region" description="Helical" evidence="2">
    <location>
        <begin position="72"/>
        <end position="93"/>
    </location>
</feature>
<protein>
    <submittedName>
        <fullName evidence="3">Uncharacterized protein</fullName>
    </submittedName>
</protein>
<evidence type="ECO:0000256" key="1">
    <source>
        <dbReference type="SAM" id="MobiDB-lite"/>
    </source>
</evidence>
<dbReference type="RefSeq" id="WP_387413870.1">
    <property type="nucleotide sequence ID" value="NZ_JBIASD010000015.1"/>
</dbReference>
<name>A0ABW6STU9_9ACTN</name>
<keyword evidence="4" id="KW-1185">Reference proteome</keyword>
<reference evidence="3 4" key="1">
    <citation type="submission" date="2024-10" db="EMBL/GenBank/DDBJ databases">
        <title>The Natural Products Discovery Center: Release of the First 8490 Sequenced Strains for Exploring Actinobacteria Biosynthetic Diversity.</title>
        <authorList>
            <person name="Kalkreuter E."/>
            <person name="Kautsar S.A."/>
            <person name="Yang D."/>
            <person name="Bader C.D."/>
            <person name="Teijaro C.N."/>
            <person name="Fluegel L."/>
            <person name="Davis C.M."/>
            <person name="Simpson J.R."/>
            <person name="Lauterbach L."/>
            <person name="Steele A.D."/>
            <person name="Gui C."/>
            <person name="Meng S."/>
            <person name="Li G."/>
            <person name="Viehrig K."/>
            <person name="Ye F."/>
            <person name="Su P."/>
            <person name="Kiefer A.F."/>
            <person name="Nichols A."/>
            <person name="Cepeda A.J."/>
            <person name="Yan W."/>
            <person name="Fan B."/>
            <person name="Jiang Y."/>
            <person name="Adhikari A."/>
            <person name="Zheng C.-J."/>
            <person name="Schuster L."/>
            <person name="Cowan T.M."/>
            <person name="Smanski M.J."/>
            <person name="Chevrette M.G."/>
            <person name="De Carvalho L.P.S."/>
            <person name="Shen B."/>
        </authorList>
    </citation>
    <scope>NUCLEOTIDE SEQUENCE [LARGE SCALE GENOMIC DNA]</scope>
    <source>
        <strain evidence="3 4">NPDC002173</strain>
    </source>
</reference>
<keyword evidence="2" id="KW-1133">Transmembrane helix</keyword>
<feature type="transmembrane region" description="Helical" evidence="2">
    <location>
        <begin position="114"/>
        <end position="136"/>
    </location>
</feature>
<evidence type="ECO:0000313" key="4">
    <source>
        <dbReference type="Proteomes" id="UP001602013"/>
    </source>
</evidence>
<feature type="region of interest" description="Disordered" evidence="1">
    <location>
        <begin position="187"/>
        <end position="213"/>
    </location>
</feature>
<dbReference type="Proteomes" id="UP001602013">
    <property type="component" value="Unassembled WGS sequence"/>
</dbReference>
<keyword evidence="2" id="KW-0812">Transmembrane</keyword>